<dbReference type="GO" id="GO:0016829">
    <property type="term" value="F:lyase activity"/>
    <property type="evidence" value="ECO:0007669"/>
    <property type="project" value="UniProtKB-KW"/>
</dbReference>
<dbReference type="PANTHER" id="PTHR21600">
    <property type="entry name" value="MITOCHONDRIAL RNA PSEUDOURIDINE SYNTHASE"/>
    <property type="match status" value="1"/>
</dbReference>
<keyword evidence="9" id="KW-1185">Reference proteome</keyword>
<evidence type="ECO:0000256" key="6">
    <source>
        <dbReference type="RuleBase" id="RU362028"/>
    </source>
</evidence>
<dbReference type="InterPro" id="IPR006224">
    <property type="entry name" value="PsdUridine_synth_RluA-like_CS"/>
</dbReference>
<dbReference type="AlphaFoldDB" id="L0EW27"/>
<dbReference type="PROSITE" id="PS01129">
    <property type="entry name" value="PSI_RLU"/>
    <property type="match status" value="1"/>
</dbReference>
<dbReference type="Gene3D" id="3.10.290.10">
    <property type="entry name" value="RNA-binding S4 domain"/>
    <property type="match status" value="1"/>
</dbReference>
<reference evidence="8 9" key="1">
    <citation type="journal article" date="2012" name="Stand. Genomic Sci.">
        <title>Complete genome sequence of Liberibacter crescens BT-1.</title>
        <authorList>
            <person name="Leonard M.T."/>
            <person name="Fagen J.R."/>
            <person name="Davis-Richardson A.G."/>
            <person name="Davis M.J."/>
            <person name="Triplett E.W."/>
        </authorList>
    </citation>
    <scope>NUCLEOTIDE SEQUENCE [LARGE SCALE GENOMIC DNA]</scope>
    <source>
        <strain evidence="8 9">BT-1</strain>
    </source>
</reference>
<keyword evidence="5" id="KW-0694">RNA-binding</keyword>
<gene>
    <name evidence="8" type="ordered locus">B488_11700</name>
</gene>
<dbReference type="EC" id="5.4.99.-" evidence="6"/>
<dbReference type="SUPFAM" id="SSF55174">
    <property type="entry name" value="Alpha-L RNA-binding motif"/>
    <property type="match status" value="1"/>
</dbReference>
<dbReference type="CDD" id="cd00165">
    <property type="entry name" value="S4"/>
    <property type="match status" value="1"/>
</dbReference>
<dbReference type="InterPro" id="IPR036986">
    <property type="entry name" value="S4_RNA-bd_sf"/>
</dbReference>
<dbReference type="KEGG" id="lcc:B488_11700"/>
<dbReference type="SMART" id="SM00363">
    <property type="entry name" value="S4"/>
    <property type="match status" value="1"/>
</dbReference>
<keyword evidence="8" id="KW-0456">Lyase</keyword>
<dbReference type="eggNOG" id="COG0564">
    <property type="taxonomic scope" value="Bacteria"/>
</dbReference>
<name>L0EW27_LIBCB</name>
<comment type="catalytic activity">
    <reaction evidence="3">
        <text>uridine(1911/1915/1917) in 23S rRNA = pseudouridine(1911/1915/1917) in 23S rRNA</text>
        <dbReference type="Rhea" id="RHEA:42524"/>
        <dbReference type="Rhea" id="RHEA-COMP:10097"/>
        <dbReference type="Rhea" id="RHEA-COMP:10098"/>
        <dbReference type="ChEBI" id="CHEBI:65314"/>
        <dbReference type="ChEBI" id="CHEBI:65315"/>
        <dbReference type="EC" id="5.4.99.23"/>
    </reaction>
</comment>
<dbReference type="InterPro" id="IPR006145">
    <property type="entry name" value="PsdUridine_synth_RsuA/RluA"/>
</dbReference>
<dbReference type="EMBL" id="CP003789">
    <property type="protein sequence ID" value="AGA65162.1"/>
    <property type="molecule type" value="Genomic_DNA"/>
</dbReference>
<dbReference type="InterPro" id="IPR006225">
    <property type="entry name" value="PsdUridine_synth_RluC/D"/>
</dbReference>
<evidence type="ECO:0000256" key="1">
    <source>
        <dbReference type="ARBA" id="ARBA00010876"/>
    </source>
</evidence>
<comment type="catalytic activity">
    <reaction evidence="6">
        <text>a uridine in RNA = a pseudouridine in RNA</text>
        <dbReference type="Rhea" id="RHEA:48348"/>
        <dbReference type="Rhea" id="RHEA-COMP:12068"/>
        <dbReference type="Rhea" id="RHEA-COMP:12069"/>
        <dbReference type="ChEBI" id="CHEBI:65314"/>
        <dbReference type="ChEBI" id="CHEBI:65315"/>
    </reaction>
</comment>
<dbReference type="SUPFAM" id="SSF55120">
    <property type="entry name" value="Pseudouridine synthase"/>
    <property type="match status" value="1"/>
</dbReference>
<dbReference type="RefSeq" id="WP_015273587.1">
    <property type="nucleotide sequence ID" value="NC_019907.1"/>
</dbReference>
<dbReference type="CDD" id="cd02869">
    <property type="entry name" value="PseudoU_synth_RluA_like"/>
    <property type="match status" value="1"/>
</dbReference>
<protein>
    <recommendedName>
        <fullName evidence="6">Pseudouridine synthase</fullName>
        <ecNumber evidence="6">5.4.99.-</ecNumber>
    </recommendedName>
</protein>
<dbReference type="NCBIfam" id="TIGR00005">
    <property type="entry name" value="rluA_subfam"/>
    <property type="match status" value="1"/>
</dbReference>
<feature type="domain" description="RNA-binding S4" evidence="7">
    <location>
        <begin position="22"/>
        <end position="88"/>
    </location>
</feature>
<dbReference type="Pfam" id="PF00849">
    <property type="entry name" value="PseudoU_synth_2"/>
    <property type="match status" value="1"/>
</dbReference>
<dbReference type="PANTHER" id="PTHR21600:SF44">
    <property type="entry name" value="RIBOSOMAL LARGE SUBUNIT PSEUDOURIDINE SYNTHASE D"/>
    <property type="match status" value="1"/>
</dbReference>
<keyword evidence="2 6" id="KW-0413">Isomerase</keyword>
<evidence type="ECO:0000259" key="7">
    <source>
        <dbReference type="SMART" id="SM00363"/>
    </source>
</evidence>
<comment type="similarity">
    <text evidence="1 6">Belongs to the pseudouridine synthase RluA family.</text>
</comment>
<evidence type="ECO:0000256" key="2">
    <source>
        <dbReference type="ARBA" id="ARBA00023235"/>
    </source>
</evidence>
<feature type="active site" evidence="4">
    <location>
        <position position="148"/>
    </location>
</feature>
<dbReference type="InterPro" id="IPR002942">
    <property type="entry name" value="S4_RNA-bd"/>
</dbReference>
<evidence type="ECO:0000256" key="3">
    <source>
        <dbReference type="ARBA" id="ARBA00036882"/>
    </source>
</evidence>
<proteinExistence type="inferred from homology"/>
<accession>L0EW27</accession>
<dbReference type="GO" id="GO:0003723">
    <property type="term" value="F:RNA binding"/>
    <property type="evidence" value="ECO:0007669"/>
    <property type="project" value="UniProtKB-KW"/>
</dbReference>
<evidence type="ECO:0000256" key="4">
    <source>
        <dbReference type="PIRSR" id="PIRSR606225-1"/>
    </source>
</evidence>
<dbReference type="PATRIC" id="fig|1215343.11.peg.1207"/>
<evidence type="ECO:0000256" key="5">
    <source>
        <dbReference type="PROSITE-ProRule" id="PRU00182"/>
    </source>
</evidence>
<dbReference type="Gene3D" id="3.30.2350.10">
    <property type="entry name" value="Pseudouridine synthase"/>
    <property type="match status" value="1"/>
</dbReference>
<dbReference type="PROSITE" id="PS50889">
    <property type="entry name" value="S4"/>
    <property type="match status" value="1"/>
</dbReference>
<comment type="function">
    <text evidence="6">Responsible for synthesis of pseudouridine from uracil.</text>
</comment>
<dbReference type="STRING" id="1215343.B488_11700"/>
<sequence>MQINSKKSSIKISLKVDNLAKGRIDHWLSVNLREPFSRSRIKAIIKENGVYVDGIVTSDPNYRIIPGQIVDITVPQLEETNLCGENIPLNILYEDSDIIVINKQPGLVVHPATGNWTGTLVNALIYHCGNNLSNFNGVHRPGIVHRLDKDTTGVMVAAKNDLAHQRLAKQFADHGLTMGLERSYYAIVWGNLSTISGSIDAPLGRCRSNPTRRTIKHKDDTKADKAITHYQVINRYNYKRQSNIIASLVKCRLETGRTHQIRVHMAYIGHPIIGDSVYGNGFKSKVNLLNVEEQKMISEFPRQALHAHFLAFNHPCNNKRMKFEVPIEKDMLNIIEMFSKN</sequence>
<organism evidence="8 9">
    <name type="scientific">Liberibacter crescens (strain BT-1)</name>
    <dbReference type="NCBI Taxonomy" id="1215343"/>
    <lineage>
        <taxon>Bacteria</taxon>
        <taxon>Pseudomonadati</taxon>
        <taxon>Pseudomonadota</taxon>
        <taxon>Alphaproteobacteria</taxon>
        <taxon>Hyphomicrobiales</taxon>
        <taxon>Rhizobiaceae</taxon>
        <taxon>Liberibacter</taxon>
    </lineage>
</organism>
<dbReference type="HOGENOM" id="CLU_016902_4_1_5"/>
<dbReference type="GO" id="GO:0160140">
    <property type="term" value="F:23S rRNA pseudouridine(1911/1915/1917) synthase activity"/>
    <property type="evidence" value="ECO:0007669"/>
    <property type="project" value="UniProtKB-EC"/>
</dbReference>
<dbReference type="GO" id="GO:0000455">
    <property type="term" value="P:enzyme-directed rRNA pseudouridine synthesis"/>
    <property type="evidence" value="ECO:0007669"/>
    <property type="project" value="UniProtKB-ARBA"/>
</dbReference>
<dbReference type="InterPro" id="IPR050188">
    <property type="entry name" value="RluA_PseudoU_synthase"/>
</dbReference>
<evidence type="ECO:0000313" key="9">
    <source>
        <dbReference type="Proteomes" id="UP000010799"/>
    </source>
</evidence>
<dbReference type="Proteomes" id="UP000010799">
    <property type="component" value="Chromosome"/>
</dbReference>
<evidence type="ECO:0000313" key="8">
    <source>
        <dbReference type="EMBL" id="AGA65162.1"/>
    </source>
</evidence>
<dbReference type="InterPro" id="IPR020103">
    <property type="entry name" value="PsdUridine_synth_cat_dom_sf"/>
</dbReference>